<evidence type="ECO:0000313" key="2">
    <source>
        <dbReference type="EMBL" id="EHM55284.1"/>
    </source>
</evidence>
<proteinExistence type="predicted"/>
<sequence>MCWRGSPYYFALSSPRRLLSLIPGIGIIPFPFFIAATHSPRIARGQDSFCLLFPPAAIQQTY</sequence>
<reference evidence="2 3" key="1">
    <citation type="submission" date="2011-08" db="EMBL/GenBank/DDBJ databases">
        <authorList>
            <person name="Weinstock G."/>
            <person name="Sodergren E."/>
            <person name="Clifton S."/>
            <person name="Fulton L."/>
            <person name="Fulton B."/>
            <person name="Courtney L."/>
            <person name="Fronick C."/>
            <person name="Harrison M."/>
            <person name="Strong C."/>
            <person name="Farmer C."/>
            <person name="Delahaunty K."/>
            <person name="Markovic C."/>
            <person name="Hall O."/>
            <person name="Minx P."/>
            <person name="Tomlinson C."/>
            <person name="Mitreva M."/>
            <person name="Hou S."/>
            <person name="Chen J."/>
            <person name="Wollam A."/>
            <person name="Pepin K.H."/>
            <person name="Johnson M."/>
            <person name="Bhonagiri V."/>
            <person name="Zhang X."/>
            <person name="Suruliraj S."/>
            <person name="Warren W."/>
            <person name="Chinwalla A."/>
            <person name="Mardis E.R."/>
            <person name="Wilson R.K."/>
        </authorList>
    </citation>
    <scope>NUCLEOTIDE SEQUENCE [LARGE SCALE GENOMIC DNA]</scope>
    <source>
        <strain evidence="2 3">F0432</strain>
    </source>
</reference>
<keyword evidence="1" id="KW-0472">Membrane</keyword>
<name>G9ZDF8_9GAMM</name>
<keyword evidence="1" id="KW-0812">Transmembrane</keyword>
<evidence type="ECO:0000256" key="1">
    <source>
        <dbReference type="SAM" id="Phobius"/>
    </source>
</evidence>
<gene>
    <name evidence="2" type="ORF">HMPREF9080_00792</name>
</gene>
<organism evidence="2 3">
    <name type="scientific">Cardiobacterium valvarum F0432</name>
    <dbReference type="NCBI Taxonomy" id="797473"/>
    <lineage>
        <taxon>Bacteria</taxon>
        <taxon>Pseudomonadati</taxon>
        <taxon>Pseudomonadota</taxon>
        <taxon>Gammaproteobacteria</taxon>
        <taxon>Cardiobacteriales</taxon>
        <taxon>Cardiobacteriaceae</taxon>
        <taxon>Cardiobacterium</taxon>
    </lineage>
</organism>
<dbReference type="STRING" id="797473.HMPREF9080_00792"/>
<dbReference type="AlphaFoldDB" id="G9ZDF8"/>
<dbReference type="EMBL" id="AGCM01000042">
    <property type="protein sequence ID" value="EHM55284.1"/>
    <property type="molecule type" value="Genomic_DNA"/>
</dbReference>
<comment type="caution">
    <text evidence="2">The sequence shown here is derived from an EMBL/GenBank/DDBJ whole genome shotgun (WGS) entry which is preliminary data.</text>
</comment>
<evidence type="ECO:0000313" key="3">
    <source>
        <dbReference type="Proteomes" id="UP000004750"/>
    </source>
</evidence>
<feature type="transmembrane region" description="Helical" evidence="1">
    <location>
        <begin position="18"/>
        <end position="36"/>
    </location>
</feature>
<dbReference type="Proteomes" id="UP000004750">
    <property type="component" value="Unassembled WGS sequence"/>
</dbReference>
<protein>
    <submittedName>
        <fullName evidence="2">Uncharacterized protein</fullName>
    </submittedName>
</protein>
<keyword evidence="1" id="KW-1133">Transmembrane helix</keyword>
<dbReference type="HOGENOM" id="CLU_2895718_0_0_6"/>
<accession>G9ZDF8</accession>